<dbReference type="EMBL" id="CP070368">
    <property type="protein sequence ID" value="QRZ13771.1"/>
    <property type="molecule type" value="Genomic_DNA"/>
</dbReference>
<dbReference type="Pfam" id="PF13470">
    <property type="entry name" value="PIN_3"/>
    <property type="match status" value="1"/>
</dbReference>
<dbReference type="InterPro" id="IPR029060">
    <property type="entry name" value="PIN-like_dom_sf"/>
</dbReference>
<evidence type="ECO:0000259" key="2">
    <source>
        <dbReference type="Pfam" id="PF13470"/>
    </source>
</evidence>
<dbReference type="InterPro" id="IPR002716">
    <property type="entry name" value="PIN_dom"/>
</dbReference>
<organism evidence="3 4">
    <name type="scientific">Paracoccus methylovorus</name>
    <dbReference type="NCBI Taxonomy" id="2812658"/>
    <lineage>
        <taxon>Bacteria</taxon>
        <taxon>Pseudomonadati</taxon>
        <taxon>Pseudomonadota</taxon>
        <taxon>Alphaproteobacteria</taxon>
        <taxon>Rhodobacterales</taxon>
        <taxon>Paracoccaceae</taxon>
        <taxon>Paracoccus</taxon>
    </lineage>
</organism>
<dbReference type="RefSeq" id="WP_205294754.1">
    <property type="nucleotide sequence ID" value="NZ_CP070368.1"/>
</dbReference>
<name>A0ABX7JJP2_9RHOB</name>
<keyword evidence="4" id="KW-1185">Reference proteome</keyword>
<sequence>MRAVLDACVLFPTVLREILIGTASAGLFQPLWSRRILDEWRHAASRQNAEAGVEIALLESRFPAALVQPGGEVAGIDLPDPADRHVVETALAADAGIIVTANLRDFPRGSLALIGLRAIHPDEFLRDLYLQAPEAVLAAIAATEARANAMGGGISRKELMRRARLPRLAKAIARLDGPETAPYRPNGASNIPLREQD</sequence>
<feature type="region of interest" description="Disordered" evidence="1">
    <location>
        <begin position="176"/>
        <end position="197"/>
    </location>
</feature>
<evidence type="ECO:0000256" key="1">
    <source>
        <dbReference type="SAM" id="MobiDB-lite"/>
    </source>
</evidence>
<gene>
    <name evidence="3" type="ORF">JWJ88_03655</name>
</gene>
<dbReference type="SUPFAM" id="SSF88723">
    <property type="entry name" value="PIN domain-like"/>
    <property type="match status" value="1"/>
</dbReference>
<reference evidence="3 4" key="1">
    <citation type="submission" date="2021-02" db="EMBL/GenBank/DDBJ databases">
        <title>Paracoccus methylovroum sp.nov., a new methanol and methylamine utilizing methylotrophic denitrifer.</title>
        <authorList>
            <person name="Timsy T."/>
            <person name="Behrendt U."/>
            <person name="Ulrich A."/>
            <person name="Spanner T."/>
            <person name="Foesel B.U."/>
            <person name="Horn M.A."/>
            <person name="Kolb S."/>
        </authorList>
    </citation>
    <scope>NUCLEOTIDE SEQUENCE [LARGE SCALE GENOMIC DNA]</scope>
    <source>
        <strain evidence="3 4">H4-D09</strain>
    </source>
</reference>
<feature type="domain" description="PIN" evidence="2">
    <location>
        <begin position="2"/>
        <end position="103"/>
    </location>
</feature>
<protein>
    <submittedName>
        <fullName evidence="3">PIN domain-containing protein</fullName>
    </submittedName>
</protein>
<dbReference type="NCBIfam" id="NF046100">
    <property type="entry name" value="RSP_2648_fam_PIN"/>
    <property type="match status" value="1"/>
</dbReference>
<evidence type="ECO:0000313" key="3">
    <source>
        <dbReference type="EMBL" id="QRZ13771.1"/>
    </source>
</evidence>
<accession>A0ABX7JJP2</accession>
<dbReference type="Proteomes" id="UP000663629">
    <property type="component" value="Chromosome 1"/>
</dbReference>
<proteinExistence type="predicted"/>
<evidence type="ECO:0000313" key="4">
    <source>
        <dbReference type="Proteomes" id="UP000663629"/>
    </source>
</evidence>